<accession>A0A1E7L8Z3</accession>
<evidence type="ECO:0000313" key="3">
    <source>
        <dbReference type="Proteomes" id="UP000176005"/>
    </source>
</evidence>
<evidence type="ECO:0000256" key="1">
    <source>
        <dbReference type="SAM" id="MobiDB-lite"/>
    </source>
</evidence>
<protein>
    <submittedName>
        <fullName evidence="2">Uncharacterized protein</fullName>
    </submittedName>
</protein>
<dbReference type="Proteomes" id="UP000176005">
    <property type="component" value="Unassembled WGS sequence"/>
</dbReference>
<feature type="compositionally biased region" description="Low complexity" evidence="1">
    <location>
        <begin position="17"/>
        <end position="29"/>
    </location>
</feature>
<dbReference type="EMBL" id="LJGW01000139">
    <property type="protein sequence ID" value="OEV12473.1"/>
    <property type="molecule type" value="Genomic_DNA"/>
</dbReference>
<dbReference type="AlphaFoldDB" id="A0A1E7L8Z3"/>
<keyword evidence="3" id="KW-1185">Reference proteome</keyword>
<name>A0A1E7L8Z3_9ACTN</name>
<sequence length="156" mass="17165">MADEWWRRPDGFPAGWSRTTSATRQTAPAAPSPPALPAGVDRSRTDLRQLRDEAAALQYRDAIEAPMPWCAPDGVPAALEAIVNTTAWLLGERPLSPIGSERHTYPDLPLGRQQAQAQRIIWGEEPTELGEWYAGGVRRTLRWATGRADGDRPLSA</sequence>
<gene>
    <name evidence="2" type="ORF">AN218_08150</name>
</gene>
<feature type="compositionally biased region" description="Basic and acidic residues" evidence="1">
    <location>
        <begin position="1"/>
        <end position="10"/>
    </location>
</feature>
<proteinExistence type="predicted"/>
<comment type="caution">
    <text evidence="2">The sequence shown here is derived from an EMBL/GenBank/DDBJ whole genome shotgun (WGS) entry which is preliminary data.</text>
</comment>
<dbReference type="RefSeq" id="WP_070016088.1">
    <property type="nucleotide sequence ID" value="NZ_LJGW01000139.1"/>
</dbReference>
<evidence type="ECO:0000313" key="2">
    <source>
        <dbReference type="EMBL" id="OEV12473.1"/>
    </source>
</evidence>
<organism evidence="2 3">
    <name type="scientific">Streptomyces nanshensis</name>
    <dbReference type="NCBI Taxonomy" id="518642"/>
    <lineage>
        <taxon>Bacteria</taxon>
        <taxon>Bacillati</taxon>
        <taxon>Actinomycetota</taxon>
        <taxon>Actinomycetes</taxon>
        <taxon>Kitasatosporales</taxon>
        <taxon>Streptomycetaceae</taxon>
        <taxon>Streptomyces</taxon>
    </lineage>
</organism>
<feature type="region of interest" description="Disordered" evidence="1">
    <location>
        <begin position="1"/>
        <end position="41"/>
    </location>
</feature>
<reference evidence="2 3" key="1">
    <citation type="journal article" date="2016" name="Front. Microbiol.">
        <title>Comparative Genomics Analysis of Streptomyces Species Reveals Their Adaptation to the Marine Environment and Their Diversity at the Genomic Level.</title>
        <authorList>
            <person name="Tian X."/>
            <person name="Zhang Z."/>
            <person name="Yang T."/>
            <person name="Chen M."/>
            <person name="Li J."/>
            <person name="Chen F."/>
            <person name="Yang J."/>
            <person name="Li W."/>
            <person name="Zhang B."/>
            <person name="Zhang Z."/>
            <person name="Wu J."/>
            <person name="Zhang C."/>
            <person name="Long L."/>
            <person name="Xiao J."/>
        </authorList>
    </citation>
    <scope>NUCLEOTIDE SEQUENCE [LARGE SCALE GENOMIC DNA]</scope>
    <source>
        <strain evidence="2 3">SCSIO 10429</strain>
    </source>
</reference>